<dbReference type="Proteomes" id="UP000317494">
    <property type="component" value="Unassembled WGS sequence"/>
</dbReference>
<feature type="region of interest" description="Disordered" evidence="1">
    <location>
        <begin position="770"/>
        <end position="804"/>
    </location>
</feature>
<protein>
    <submittedName>
        <fullName evidence="2">Uncharacterized protein</fullName>
    </submittedName>
</protein>
<proteinExistence type="predicted"/>
<dbReference type="VEuPathDB" id="FungiDB:SeMB42_g01794"/>
<dbReference type="AlphaFoldDB" id="A0A507DLW4"/>
<comment type="caution">
    <text evidence="2">The sequence shown here is derived from an EMBL/GenBank/DDBJ whole genome shotgun (WGS) entry which is preliminary data.</text>
</comment>
<evidence type="ECO:0000313" key="2">
    <source>
        <dbReference type="EMBL" id="TPX51890.1"/>
    </source>
</evidence>
<name>A0A507DLW4_9FUNG</name>
<reference evidence="2 3" key="1">
    <citation type="journal article" date="2019" name="Sci. Rep.">
        <title>Comparative genomics of chytrid fungi reveal insights into the obligate biotrophic and pathogenic lifestyle of Synchytrium endobioticum.</title>
        <authorList>
            <person name="van de Vossenberg B.T.L.H."/>
            <person name="Warris S."/>
            <person name="Nguyen H.D.T."/>
            <person name="van Gent-Pelzer M.P.E."/>
            <person name="Joly D.L."/>
            <person name="van de Geest H.C."/>
            <person name="Bonants P.J.M."/>
            <person name="Smith D.S."/>
            <person name="Levesque C.A."/>
            <person name="van der Lee T.A.J."/>
        </authorList>
    </citation>
    <scope>NUCLEOTIDE SEQUENCE [LARGE SCALE GENOMIC DNA]</scope>
    <source>
        <strain evidence="2 3">MB42</strain>
    </source>
</reference>
<gene>
    <name evidence="2" type="ORF">SeMB42_g01794</name>
</gene>
<dbReference type="EMBL" id="QEAN01000049">
    <property type="protein sequence ID" value="TPX51890.1"/>
    <property type="molecule type" value="Genomic_DNA"/>
</dbReference>
<keyword evidence="3" id="KW-1185">Reference proteome</keyword>
<organism evidence="2 3">
    <name type="scientific">Synchytrium endobioticum</name>
    <dbReference type="NCBI Taxonomy" id="286115"/>
    <lineage>
        <taxon>Eukaryota</taxon>
        <taxon>Fungi</taxon>
        <taxon>Fungi incertae sedis</taxon>
        <taxon>Chytridiomycota</taxon>
        <taxon>Chytridiomycota incertae sedis</taxon>
        <taxon>Chytridiomycetes</taxon>
        <taxon>Synchytriales</taxon>
        <taxon>Synchytriaceae</taxon>
        <taxon>Synchytrium</taxon>
    </lineage>
</organism>
<sequence>MTYPLRGFLEATAATYNPHAQHFSFRLVYRTPHLYLITQTRLSQNSTRNPQITINSESLGAALRYIHPWNHQHRRRRTHPSLSRMQHYILPLPLAIKSFLLVVDHTWQNPLIFHAPPRLSNYRQKKLQTEFFSSAIMSRRFIIVLLLFQLFHHGIAEDTDAMMKYHTENFLLETWKNENDAGQRDRIAVLRSILPEPSLNTDTTDLVYLVIEHMMEPVDHTFPRVHFTSPTAEMSQADLEFRWAALRLVTNWLPYGEGEFVHLREEYWDELCKRLSEAMFGSLAIEYFSPTDGEVHWPSVNMLVASEILRGAKALESLKASNESPVSSLTEAYVLLRGVSGMMSWCTPEPPIPTVAHYLYTLSKASQLPEHMVYRIRYLQICAQRHGFIAVAGSRFLHQRQGNPSIQEERYIKNIKACISAEQCRMRYTKGGIRHFQEELSRLRLVHMPSNSEGQFQHVISEIAKLKAEVNPPYYEEEQTISEIRSILGVAPQSLEYLLDDTGLPDAVISLLALQSPRENVYLQNSPYLALAADYHLLLLWRCMKPLSLLQWFINRYGAVPENHGFTSEQVNGAVTEIASMAQYILEIFDAYEEAAGELHGGNRLASTWEGIIRKDAYKYITAVKSALANIENFYVPPADVDLPAHIQYVDGIPPGINLLISAYPVPENLQPRHLELATKLHCLVVHRLRSVPSSPNCIDRLDAFIGERMQLFSAYNQVSRVLPDIHTFSWGKTGPNTGAQRDILDPATSIYSGAYDFIESGLGTRTRAVSEGSFSAGGSRSKRNRYAGRGPDIGDCSGSGRRE</sequence>
<evidence type="ECO:0000313" key="3">
    <source>
        <dbReference type="Proteomes" id="UP000317494"/>
    </source>
</evidence>
<accession>A0A507DLW4</accession>
<evidence type="ECO:0000256" key="1">
    <source>
        <dbReference type="SAM" id="MobiDB-lite"/>
    </source>
</evidence>